<evidence type="ECO:0000313" key="3">
    <source>
        <dbReference type="Proteomes" id="UP000243200"/>
    </source>
</evidence>
<dbReference type="EMBL" id="LT594509">
    <property type="protein sequence ID" value="SBT75799.1"/>
    <property type="molecule type" value="Genomic_DNA"/>
</dbReference>
<feature type="compositionally biased region" description="Low complexity" evidence="1">
    <location>
        <begin position="284"/>
        <end position="324"/>
    </location>
</feature>
<feature type="compositionally biased region" description="Basic and acidic residues" evidence="1">
    <location>
        <begin position="370"/>
        <end position="390"/>
    </location>
</feature>
<accession>A0A1C3KP05</accession>
<dbReference type="VEuPathDB" id="PlasmoDB:PocGH01_05013600"/>
<feature type="region of interest" description="Disordered" evidence="1">
    <location>
        <begin position="903"/>
        <end position="1006"/>
    </location>
</feature>
<feature type="region of interest" description="Disordered" evidence="1">
    <location>
        <begin position="704"/>
        <end position="730"/>
    </location>
</feature>
<evidence type="ECO:0000313" key="2">
    <source>
        <dbReference type="EMBL" id="SBT75799.1"/>
    </source>
</evidence>
<proteinExistence type="predicted"/>
<feature type="compositionally biased region" description="Basic and acidic residues" evidence="1">
    <location>
        <begin position="906"/>
        <end position="1006"/>
    </location>
</feature>
<feature type="region of interest" description="Disordered" evidence="1">
    <location>
        <begin position="1038"/>
        <end position="1082"/>
    </location>
</feature>
<dbReference type="Proteomes" id="UP000243200">
    <property type="component" value="Chromosome 5"/>
</dbReference>
<dbReference type="VEuPathDB" id="PlasmoDB:POWCR01_050009100"/>
<organism evidence="2 3">
    <name type="scientific">Plasmodium ovale</name>
    <name type="common">malaria parasite P. ovale</name>
    <dbReference type="NCBI Taxonomy" id="36330"/>
    <lineage>
        <taxon>Eukaryota</taxon>
        <taxon>Sar</taxon>
        <taxon>Alveolata</taxon>
        <taxon>Apicomplexa</taxon>
        <taxon>Aconoidasida</taxon>
        <taxon>Haemosporida</taxon>
        <taxon>Plasmodiidae</taxon>
        <taxon>Plasmodium</taxon>
        <taxon>Plasmodium (Plasmodium)</taxon>
    </lineage>
</organism>
<protein>
    <submittedName>
        <fullName evidence="2">Uncharacterized protein</fullName>
    </submittedName>
</protein>
<evidence type="ECO:0000256" key="1">
    <source>
        <dbReference type="SAM" id="MobiDB-lite"/>
    </source>
</evidence>
<gene>
    <name evidence="2" type="primary">PowCR01_050009100</name>
    <name evidence="2" type="ORF">POWCR01_050009100</name>
</gene>
<reference evidence="2 3" key="1">
    <citation type="submission" date="2016-06" db="EMBL/GenBank/DDBJ databases">
        <authorList>
            <consortium name="Pathogen Informatics"/>
        </authorList>
    </citation>
    <scope>NUCLEOTIDE SEQUENCE [LARGE SCALE GENOMIC DNA]</scope>
    <source>
        <strain evidence="2">PowCR01</strain>
    </source>
</reference>
<feature type="region of interest" description="Disordered" evidence="1">
    <location>
        <begin position="642"/>
        <end position="676"/>
    </location>
</feature>
<feature type="compositionally biased region" description="Basic and acidic residues" evidence="1">
    <location>
        <begin position="712"/>
        <end position="726"/>
    </location>
</feature>
<name>A0A1C3KP05_PLAOA</name>
<dbReference type="OrthoDB" id="372968at2759"/>
<dbReference type="AlphaFoldDB" id="A0A1C3KP05"/>
<feature type="region of interest" description="Disordered" evidence="1">
    <location>
        <begin position="284"/>
        <end position="390"/>
    </location>
</feature>
<sequence>MILPPLFINQKKEKNENEAKPVNDHVIKCYNVPGNVNEHMFLFLLQLLKDETFIIKQIVKPINEETSLYPWKIICNDKLAYFLLEKKKILIYVDYKNSNKVLIKIEKENNSNGNVWHGNDIPSKILDKNENNQDCEKGECVNNYLGVKDDKVATCFEEENFFLKSFDGCNKSWEQLRKGFPQLGEYTGLVYGIKNKNETVNERITIQGKEDNIINHYNEKKEREKYLVSKTEDVYFRPNEEKHSKMIHIGYNNDIEYCEYPVGEDIDEEWDSYTYSDGDSYTYSDGDSNSYSDGDSNSHGNEHSNNNSNGHSNNNSNGHSNSHSDVISDGGSSDNPQGEEVKGAKRMKTNSSCQECSSERRRGKKTGGKSQERSEEHNGGGGARDGKVTKDSEVAQWKNNLHENSKHKEREDYNEKVNYMSKKCERGNCSDSYLRNMEHTSKEENEVCHKKCETHGKKYNIKKDLSEKGGKNNSNVSDLKSSIELKSGDPFLQSNDVCIDKGKNEMANETNEIIENWCNDLSEEEKGMGKKGEKKRKRKDDYEKTFYAERKEDILCDILTREEYAFLQTLKRKKKHLKKQKNSRKKFPIYFIEGTLDEVIEDIREEDRKKILPSVEATIQDCEVSLHCGRSEDGTIEQKVKTERDSESAHCEGEEMDVAKKGKIEEEEKQAGKQGDKICATKGKEYDEKKEILENSGVEGKLSKYQPNIYSEKSRNETKKRDDKNGSEIVGGCKTDDTLKRWPKHLRWKEIPEDIKEKFCVVVKNKPPEWNEYDLRKFIESQYVNKKYAPIFEDIFITKNCPTIATVALKDELAKKKFLSNEKFKLPYSLRRFNYDNNSNSSNTNYYYSNRHSNFLLLQEYMVSHNLNQANCYKKQFHDRNESFMDFPGKMKNMQYEYASAASGEFSKREGIPTHEGRRDGSERRRGGDEHRRDGDEQRRGGDEHRRDGDEQRRGGDEHRRDGDERRRDDGDRRRGNIERRRDDGDCRRDDIERRRDDGDCRRDDIERRRDDGDRRRDDIERRRDDDDRKRDDIERRRDDGDRRRDGDERRRNDSKRRTNGIERRRDGSERRDDMKRRRDGS</sequence>